<feature type="transmembrane region" description="Helical" evidence="7">
    <location>
        <begin position="152"/>
        <end position="172"/>
    </location>
</feature>
<reference evidence="9 10" key="1">
    <citation type="submission" date="2019-06" db="EMBL/GenBank/DDBJ databases">
        <title>Sequencing the genomes of 1000 actinobacteria strains.</title>
        <authorList>
            <person name="Klenk H.-P."/>
        </authorList>
    </citation>
    <scope>NUCLEOTIDE SEQUENCE [LARGE SCALE GENOMIC DNA]</scope>
    <source>
        <strain evidence="9 10">DSM 44826</strain>
    </source>
</reference>
<evidence type="ECO:0000256" key="5">
    <source>
        <dbReference type="ARBA" id="ARBA00023136"/>
    </source>
</evidence>
<dbReference type="Gene3D" id="1.20.1720.10">
    <property type="entry name" value="Multidrug resistance protein D"/>
    <property type="match status" value="1"/>
</dbReference>
<dbReference type="AlphaFoldDB" id="A0A561UD85"/>
<dbReference type="Gene3D" id="1.20.1250.20">
    <property type="entry name" value="MFS general substrate transporter like domains"/>
    <property type="match status" value="1"/>
</dbReference>
<dbReference type="SUPFAM" id="SSF103473">
    <property type="entry name" value="MFS general substrate transporter"/>
    <property type="match status" value="1"/>
</dbReference>
<evidence type="ECO:0000256" key="3">
    <source>
        <dbReference type="ARBA" id="ARBA00022692"/>
    </source>
</evidence>
<feature type="transmembrane region" description="Helical" evidence="7">
    <location>
        <begin position="7"/>
        <end position="26"/>
    </location>
</feature>
<dbReference type="GO" id="GO:0046677">
    <property type="term" value="P:response to antibiotic"/>
    <property type="evidence" value="ECO:0007669"/>
    <property type="project" value="UniProtKB-KW"/>
</dbReference>
<dbReference type="GO" id="GO:0005886">
    <property type="term" value="C:plasma membrane"/>
    <property type="evidence" value="ECO:0007669"/>
    <property type="project" value="UniProtKB-SubCell"/>
</dbReference>
<evidence type="ECO:0000256" key="7">
    <source>
        <dbReference type="SAM" id="Phobius"/>
    </source>
</evidence>
<feature type="transmembrane region" description="Helical" evidence="7">
    <location>
        <begin position="387"/>
        <end position="406"/>
    </location>
</feature>
<feature type="transmembrane region" description="Helical" evidence="7">
    <location>
        <begin position="212"/>
        <end position="231"/>
    </location>
</feature>
<feature type="transmembrane region" description="Helical" evidence="7">
    <location>
        <begin position="184"/>
        <end position="206"/>
    </location>
</feature>
<evidence type="ECO:0000256" key="1">
    <source>
        <dbReference type="ARBA" id="ARBA00004651"/>
    </source>
</evidence>
<dbReference type="InterPro" id="IPR011701">
    <property type="entry name" value="MFS"/>
</dbReference>
<feature type="transmembrane region" description="Helical" evidence="7">
    <location>
        <begin position="63"/>
        <end position="89"/>
    </location>
</feature>
<evidence type="ECO:0000256" key="4">
    <source>
        <dbReference type="ARBA" id="ARBA00022989"/>
    </source>
</evidence>
<proteinExistence type="predicted"/>
<keyword evidence="10" id="KW-1185">Reference proteome</keyword>
<keyword evidence="2" id="KW-0813">Transport</keyword>
<dbReference type="GO" id="GO:0022857">
    <property type="term" value="F:transmembrane transporter activity"/>
    <property type="evidence" value="ECO:0007669"/>
    <property type="project" value="InterPro"/>
</dbReference>
<dbReference type="PANTHER" id="PTHR42718:SF9">
    <property type="entry name" value="MAJOR FACILITATOR SUPERFAMILY MULTIDRUG TRANSPORTER MFSC"/>
    <property type="match status" value="1"/>
</dbReference>
<evidence type="ECO:0000313" key="9">
    <source>
        <dbReference type="EMBL" id="TWF97298.1"/>
    </source>
</evidence>
<dbReference type="CDD" id="cd17321">
    <property type="entry name" value="MFS_MMR_MDR_like"/>
    <property type="match status" value="1"/>
</dbReference>
<keyword evidence="5 7" id="KW-0472">Membrane</keyword>
<accession>A0A561UD85</accession>
<feature type="transmembrane region" description="Helical" evidence="7">
    <location>
        <begin position="342"/>
        <end position="366"/>
    </location>
</feature>
<dbReference type="PANTHER" id="PTHR42718">
    <property type="entry name" value="MAJOR FACILITATOR SUPERFAMILY MULTIDRUG TRANSPORTER MFSC"/>
    <property type="match status" value="1"/>
</dbReference>
<feature type="transmembrane region" description="Helical" evidence="7">
    <location>
        <begin position="251"/>
        <end position="275"/>
    </location>
</feature>
<sequence>MCAGMFLVLLDVTVVNVALAGIGGALHTGLDGLQWVVDAYTVVLAACLLGAGVVGDRLGHRTVLVAGLVLFGGASLACGAAPGIGALVAARAVQGLAAALLLPSTLAVVNRTFPERREKARALGVWAGVSALALPAGPLVGGALVSGAGWRWVFLVNLPVVALALLLTLRLLERDVPVRTRRLDLPGVLGTAVLLTALVFGAITAGRSGPHWPAGAALLVALLAALGLAAWERRAADPMLPPELLRRADFVGANLVAGSMNFVGLGLTFVLSLYLQSVRHHAALTAGLMLLPLFSPLAVCAPFTGRLVARYGPRPPMLAGLLLGIAGSADLLALRWDSGYPVLLPALACLGFAMGLLTPAVVAAALQAGPADRPGLSSGVNNTCRQAGGALGIAAFGALARDPGAAQRFTSGLHLAGAFAALLWSGSVLLTLRTVPRITRGE</sequence>
<keyword evidence="3 7" id="KW-0812">Transmembrane</keyword>
<name>A0A561UD85_9ACTN</name>
<keyword evidence="6" id="KW-0046">Antibiotic resistance</keyword>
<dbReference type="InterPro" id="IPR036259">
    <property type="entry name" value="MFS_trans_sf"/>
</dbReference>
<dbReference type="InterPro" id="IPR020846">
    <property type="entry name" value="MFS_dom"/>
</dbReference>
<evidence type="ECO:0000313" key="10">
    <source>
        <dbReference type="Proteomes" id="UP000317940"/>
    </source>
</evidence>
<comment type="subcellular location">
    <subcellularLocation>
        <location evidence="1">Cell membrane</location>
        <topology evidence="1">Multi-pass membrane protein</topology>
    </subcellularLocation>
</comment>
<feature type="transmembrane region" description="Helical" evidence="7">
    <location>
        <begin position="281"/>
        <end position="305"/>
    </location>
</feature>
<dbReference type="PROSITE" id="PS50850">
    <property type="entry name" value="MFS"/>
    <property type="match status" value="1"/>
</dbReference>
<dbReference type="EMBL" id="VIWT01000001">
    <property type="protein sequence ID" value="TWF97298.1"/>
    <property type="molecule type" value="Genomic_DNA"/>
</dbReference>
<dbReference type="Proteomes" id="UP000317940">
    <property type="component" value="Unassembled WGS sequence"/>
</dbReference>
<evidence type="ECO:0000256" key="6">
    <source>
        <dbReference type="ARBA" id="ARBA00023251"/>
    </source>
</evidence>
<evidence type="ECO:0000256" key="2">
    <source>
        <dbReference type="ARBA" id="ARBA00022448"/>
    </source>
</evidence>
<evidence type="ECO:0000259" key="8">
    <source>
        <dbReference type="PROSITE" id="PS50850"/>
    </source>
</evidence>
<feature type="transmembrane region" description="Helical" evidence="7">
    <location>
        <begin position="317"/>
        <end position="336"/>
    </location>
</feature>
<comment type="caution">
    <text evidence="9">The sequence shown here is derived from an EMBL/GenBank/DDBJ whole genome shotgun (WGS) entry which is preliminary data.</text>
</comment>
<feature type="transmembrane region" description="Helical" evidence="7">
    <location>
        <begin position="95"/>
        <end position="113"/>
    </location>
</feature>
<gene>
    <name evidence="9" type="ORF">FHX73_111078</name>
</gene>
<feature type="domain" description="Major facilitator superfamily (MFS) profile" evidence="8">
    <location>
        <begin position="1"/>
        <end position="439"/>
    </location>
</feature>
<feature type="transmembrane region" description="Helical" evidence="7">
    <location>
        <begin position="125"/>
        <end position="146"/>
    </location>
</feature>
<dbReference type="Pfam" id="PF07690">
    <property type="entry name" value="MFS_1"/>
    <property type="match status" value="1"/>
</dbReference>
<organism evidence="9 10">
    <name type="scientific">Kitasatospora viridis</name>
    <dbReference type="NCBI Taxonomy" id="281105"/>
    <lineage>
        <taxon>Bacteria</taxon>
        <taxon>Bacillati</taxon>
        <taxon>Actinomycetota</taxon>
        <taxon>Actinomycetes</taxon>
        <taxon>Kitasatosporales</taxon>
        <taxon>Streptomycetaceae</taxon>
        <taxon>Kitasatospora</taxon>
    </lineage>
</organism>
<feature type="transmembrane region" description="Helical" evidence="7">
    <location>
        <begin position="32"/>
        <end position="51"/>
    </location>
</feature>
<feature type="transmembrane region" description="Helical" evidence="7">
    <location>
        <begin position="412"/>
        <end position="432"/>
    </location>
</feature>
<protein>
    <submittedName>
        <fullName evidence="9">DHA2 family methylenomycin A resistance protein-like MFS transporter</fullName>
    </submittedName>
</protein>
<keyword evidence="4 7" id="KW-1133">Transmembrane helix</keyword>